<evidence type="ECO:0000256" key="5">
    <source>
        <dbReference type="ARBA" id="ARBA00022801"/>
    </source>
</evidence>
<dbReference type="EMBL" id="JBEDUW010000005">
    <property type="protein sequence ID" value="KAK9929907.1"/>
    <property type="molecule type" value="Genomic_DNA"/>
</dbReference>
<evidence type="ECO:0000313" key="9">
    <source>
        <dbReference type="EMBL" id="KAK9929907.1"/>
    </source>
</evidence>
<evidence type="ECO:0000256" key="3">
    <source>
        <dbReference type="ARBA" id="ARBA00022525"/>
    </source>
</evidence>
<dbReference type="GO" id="GO:0005576">
    <property type="term" value="C:extracellular region"/>
    <property type="evidence" value="ECO:0007669"/>
    <property type="project" value="UniProtKB-SubCell"/>
</dbReference>
<proteinExistence type="inferred from homology"/>
<keyword evidence="3" id="KW-0964">Secreted</keyword>
<dbReference type="Proteomes" id="UP001457282">
    <property type="component" value="Unassembled WGS sequence"/>
</dbReference>
<keyword evidence="5" id="KW-0378">Hydrolase</keyword>
<keyword evidence="10" id="KW-1185">Reference proteome</keyword>
<dbReference type="InterPro" id="IPR001087">
    <property type="entry name" value="GDSL"/>
</dbReference>
<sequence>MRKFSKELGRLLFIVVVWLRLSAMACSQPQQQQRVPCFFIFGDSLVDNGNNNRMVTLARANYRPYGIDFPQGVTGRFTNGRTYVDVIAQLLGFPTYIPPYSRTRGPALMRGVNLASGAAGIRDETGDNLGGHTSMNQQVLTFGNTSARNEKDYSRQLTQLYSFGARKVIVTAIGQIGCIPYQLARYRGNSSRCNEDINKAIVMFNSGLKKLVDNYNGGQLSGAKFVYLDAYQSNVDVYQNPKASGFEVIDKGCCGVGRNNGQITCLPLQEPCPDRTKYLFWDAFHPTDTANVGFGKATFSSGTRYTHPINIQQLAML</sequence>
<dbReference type="PANTHER" id="PTHR45650:SF12">
    <property type="entry name" value="ZINC FINGER PROTEIN"/>
    <property type="match status" value="1"/>
</dbReference>
<evidence type="ECO:0000256" key="1">
    <source>
        <dbReference type="ARBA" id="ARBA00004613"/>
    </source>
</evidence>
<gene>
    <name evidence="9" type="ORF">M0R45_026977</name>
</gene>
<dbReference type="AlphaFoldDB" id="A0AAW1WZR2"/>
<dbReference type="Gene3D" id="3.40.50.1110">
    <property type="entry name" value="SGNH hydrolase"/>
    <property type="match status" value="2"/>
</dbReference>
<evidence type="ECO:0000256" key="4">
    <source>
        <dbReference type="ARBA" id="ARBA00022729"/>
    </source>
</evidence>
<evidence type="ECO:0000256" key="7">
    <source>
        <dbReference type="ARBA" id="ARBA00023098"/>
    </source>
</evidence>
<name>A0AAW1WZR2_RUBAR</name>
<dbReference type="GO" id="GO:0016788">
    <property type="term" value="F:hydrolase activity, acting on ester bonds"/>
    <property type="evidence" value="ECO:0007669"/>
    <property type="project" value="InterPro"/>
</dbReference>
<feature type="signal peptide" evidence="8">
    <location>
        <begin position="1"/>
        <end position="27"/>
    </location>
</feature>
<evidence type="ECO:0000256" key="2">
    <source>
        <dbReference type="ARBA" id="ARBA00008668"/>
    </source>
</evidence>
<keyword evidence="7" id="KW-0443">Lipid metabolism</keyword>
<evidence type="ECO:0000256" key="8">
    <source>
        <dbReference type="SAM" id="SignalP"/>
    </source>
</evidence>
<evidence type="ECO:0000256" key="6">
    <source>
        <dbReference type="ARBA" id="ARBA00022963"/>
    </source>
</evidence>
<dbReference type="CDD" id="cd01837">
    <property type="entry name" value="SGNH_plant_lipase_like"/>
    <property type="match status" value="1"/>
</dbReference>
<dbReference type="InterPro" id="IPR051238">
    <property type="entry name" value="GDSL_esterase/lipase"/>
</dbReference>
<evidence type="ECO:0000313" key="10">
    <source>
        <dbReference type="Proteomes" id="UP001457282"/>
    </source>
</evidence>
<reference evidence="9 10" key="1">
    <citation type="journal article" date="2023" name="G3 (Bethesda)">
        <title>A chromosome-length genome assembly and annotation of blackberry (Rubus argutus, cv. 'Hillquist').</title>
        <authorList>
            <person name="Bruna T."/>
            <person name="Aryal R."/>
            <person name="Dudchenko O."/>
            <person name="Sargent D.J."/>
            <person name="Mead D."/>
            <person name="Buti M."/>
            <person name="Cavallini A."/>
            <person name="Hytonen T."/>
            <person name="Andres J."/>
            <person name="Pham M."/>
            <person name="Weisz D."/>
            <person name="Mascagni F."/>
            <person name="Usai G."/>
            <person name="Natali L."/>
            <person name="Bassil N."/>
            <person name="Fernandez G.E."/>
            <person name="Lomsadze A."/>
            <person name="Armour M."/>
            <person name="Olukolu B."/>
            <person name="Poorten T."/>
            <person name="Britton C."/>
            <person name="Davik J."/>
            <person name="Ashrafi H."/>
            <person name="Aiden E.L."/>
            <person name="Borodovsky M."/>
            <person name="Worthington M."/>
        </authorList>
    </citation>
    <scope>NUCLEOTIDE SEQUENCE [LARGE SCALE GENOMIC DNA]</scope>
    <source>
        <strain evidence="9">PI 553951</strain>
    </source>
</reference>
<comment type="caution">
    <text evidence="9">The sequence shown here is derived from an EMBL/GenBank/DDBJ whole genome shotgun (WGS) entry which is preliminary data.</text>
</comment>
<protein>
    <submittedName>
        <fullName evidence="9">Uncharacterized protein</fullName>
    </submittedName>
</protein>
<dbReference type="Pfam" id="PF00657">
    <property type="entry name" value="Lipase_GDSL"/>
    <property type="match status" value="2"/>
</dbReference>
<comment type="similarity">
    <text evidence="2">Belongs to the 'GDSL' lipolytic enzyme family.</text>
</comment>
<keyword evidence="6" id="KW-0442">Lipid degradation</keyword>
<accession>A0AAW1WZR2</accession>
<dbReference type="InterPro" id="IPR036514">
    <property type="entry name" value="SGNH_hydro_sf"/>
</dbReference>
<dbReference type="GO" id="GO:0016042">
    <property type="term" value="P:lipid catabolic process"/>
    <property type="evidence" value="ECO:0007669"/>
    <property type="project" value="UniProtKB-KW"/>
</dbReference>
<feature type="chain" id="PRO_5043519957" evidence="8">
    <location>
        <begin position="28"/>
        <end position="317"/>
    </location>
</feature>
<comment type="subcellular location">
    <subcellularLocation>
        <location evidence="1">Secreted</location>
    </subcellularLocation>
</comment>
<keyword evidence="4 8" id="KW-0732">Signal</keyword>
<dbReference type="InterPro" id="IPR035669">
    <property type="entry name" value="SGNH_plant_lipase-like"/>
</dbReference>
<organism evidence="9 10">
    <name type="scientific">Rubus argutus</name>
    <name type="common">Southern blackberry</name>
    <dbReference type="NCBI Taxonomy" id="59490"/>
    <lineage>
        <taxon>Eukaryota</taxon>
        <taxon>Viridiplantae</taxon>
        <taxon>Streptophyta</taxon>
        <taxon>Embryophyta</taxon>
        <taxon>Tracheophyta</taxon>
        <taxon>Spermatophyta</taxon>
        <taxon>Magnoliopsida</taxon>
        <taxon>eudicotyledons</taxon>
        <taxon>Gunneridae</taxon>
        <taxon>Pentapetalae</taxon>
        <taxon>rosids</taxon>
        <taxon>fabids</taxon>
        <taxon>Rosales</taxon>
        <taxon>Rosaceae</taxon>
        <taxon>Rosoideae</taxon>
        <taxon>Rosoideae incertae sedis</taxon>
        <taxon>Rubus</taxon>
    </lineage>
</organism>
<dbReference type="PANTHER" id="PTHR45650">
    <property type="entry name" value="GDSL-LIKE LIPASE/ACYLHYDROLASE-RELATED"/>
    <property type="match status" value="1"/>
</dbReference>